<feature type="transmembrane region" description="Helical" evidence="3">
    <location>
        <begin position="115"/>
        <end position="138"/>
    </location>
</feature>
<keyword evidence="3" id="KW-1133">Transmembrane helix</keyword>
<dbReference type="NCBIfam" id="TIGR04211">
    <property type="entry name" value="SH3_and_anchor"/>
    <property type="match status" value="1"/>
</dbReference>
<keyword evidence="3" id="KW-0472">Membrane</keyword>
<name>A0A1B1YTU1_9GAMM</name>
<keyword evidence="5" id="KW-1185">Reference proteome</keyword>
<evidence type="ECO:0008006" key="6">
    <source>
        <dbReference type="Google" id="ProtNLM"/>
    </source>
</evidence>
<dbReference type="InterPro" id="IPR016476">
    <property type="entry name" value="SH3_dom_pro"/>
</dbReference>
<evidence type="ECO:0000256" key="1">
    <source>
        <dbReference type="ARBA" id="ARBA00022729"/>
    </source>
</evidence>
<gene>
    <name evidence="4" type="ORF">PG2T_08080</name>
</gene>
<reference evidence="5" key="1">
    <citation type="submission" date="2016-03" db="EMBL/GenBank/DDBJ databases">
        <title>Complete genome sequence of Solimmundus cernigliae, representing a novel lineage of polycyclic aromatic hydrocarbon degraders within the Gammaproteobacteria.</title>
        <authorList>
            <person name="Singleton D.R."/>
            <person name="Dickey A.N."/>
            <person name="Scholl E.H."/>
            <person name="Wright F.A."/>
            <person name="Aitken M.D."/>
        </authorList>
    </citation>
    <scope>NUCLEOTIDE SEQUENCE [LARGE SCALE GENOMIC DNA]</scope>
    <source>
        <strain evidence="5">TR3.2</strain>
    </source>
</reference>
<organism evidence="4 5">
    <name type="scientific">Immundisolibacter cernigliae</name>
    <dbReference type="NCBI Taxonomy" id="1810504"/>
    <lineage>
        <taxon>Bacteria</taxon>
        <taxon>Pseudomonadati</taxon>
        <taxon>Pseudomonadota</taxon>
        <taxon>Gammaproteobacteria</taxon>
        <taxon>Immundisolibacterales</taxon>
        <taxon>Immundisolibacteraceae</taxon>
        <taxon>Immundisolibacter</taxon>
    </lineage>
</organism>
<dbReference type="AlphaFoldDB" id="A0A1B1YTU1"/>
<feature type="coiled-coil region" evidence="2">
    <location>
        <begin position="69"/>
        <end position="110"/>
    </location>
</feature>
<evidence type="ECO:0000313" key="5">
    <source>
        <dbReference type="Proteomes" id="UP000092952"/>
    </source>
</evidence>
<dbReference type="STRING" id="1810504.PG2T_08080"/>
<evidence type="ECO:0000313" key="4">
    <source>
        <dbReference type="EMBL" id="ANX04142.1"/>
    </source>
</evidence>
<evidence type="ECO:0000256" key="2">
    <source>
        <dbReference type="SAM" id="Coils"/>
    </source>
</evidence>
<proteinExistence type="predicted"/>
<keyword evidence="3" id="KW-0812">Transmembrane</keyword>
<sequence length="148" mass="15890">MPRCFAGDLLPMTLNRCVFALALAVLVSGRCLALEPGQEPARVPTVEPAQALRALQREHEALVAQQPALQEAAGQAATLASQNQQLEQQVQSLQAQVDGLRDEAAALRTDDRRRWFVTGAAVLAAGLLIGLILPLLGGRKRRGYGGFR</sequence>
<protein>
    <recommendedName>
        <fullName evidence="6">SH3b domain-containing protein</fullName>
    </recommendedName>
</protein>
<keyword evidence="2" id="KW-0175">Coiled coil</keyword>
<dbReference type="EMBL" id="CP014671">
    <property type="protein sequence ID" value="ANX04142.1"/>
    <property type="molecule type" value="Genomic_DNA"/>
</dbReference>
<keyword evidence="1" id="KW-0732">Signal</keyword>
<evidence type="ECO:0000256" key="3">
    <source>
        <dbReference type="SAM" id="Phobius"/>
    </source>
</evidence>
<dbReference type="KEGG" id="gbi:PG2T_08080"/>
<dbReference type="InParanoid" id="A0A1B1YTU1"/>
<accession>A0A1B1YTU1</accession>
<dbReference type="Proteomes" id="UP000092952">
    <property type="component" value="Chromosome"/>
</dbReference>